<dbReference type="HOGENOM" id="CLU_309469_0_0_5"/>
<dbReference type="AlphaFoldDB" id="A1AYZ2"/>
<organism evidence="2 3">
    <name type="scientific">Paracoccus denitrificans (strain Pd 1222)</name>
    <dbReference type="NCBI Taxonomy" id="318586"/>
    <lineage>
        <taxon>Bacteria</taxon>
        <taxon>Pseudomonadati</taxon>
        <taxon>Pseudomonadota</taxon>
        <taxon>Alphaproteobacteria</taxon>
        <taxon>Rhodobacterales</taxon>
        <taxon>Paracoccaceae</taxon>
        <taxon>Paracoccus</taxon>
    </lineage>
</organism>
<dbReference type="GeneID" id="93451595"/>
<evidence type="ECO:0000256" key="1">
    <source>
        <dbReference type="SAM" id="Coils"/>
    </source>
</evidence>
<reference evidence="3" key="1">
    <citation type="submission" date="2006-12" db="EMBL/GenBank/DDBJ databases">
        <title>Complete sequence of chromosome 1 of Paracoccus denitrificans PD1222.</title>
        <authorList>
            <person name="Copeland A."/>
            <person name="Lucas S."/>
            <person name="Lapidus A."/>
            <person name="Barry K."/>
            <person name="Detter J.C."/>
            <person name="Glavina del Rio T."/>
            <person name="Hammon N."/>
            <person name="Israni S."/>
            <person name="Dalin E."/>
            <person name="Tice H."/>
            <person name="Pitluck S."/>
            <person name="Munk A.C."/>
            <person name="Brettin T."/>
            <person name="Bruce D."/>
            <person name="Han C."/>
            <person name="Tapia R."/>
            <person name="Gilna P."/>
            <person name="Schmutz J."/>
            <person name="Larimer F."/>
            <person name="Land M."/>
            <person name="Hauser L."/>
            <person name="Kyrpides N."/>
            <person name="Lykidis A."/>
            <person name="Spiro S."/>
            <person name="Richardson D.J."/>
            <person name="Moir J.W.B."/>
            <person name="Ferguson S.J."/>
            <person name="van Spanning R.J.M."/>
            <person name="Richardson P."/>
        </authorList>
    </citation>
    <scope>NUCLEOTIDE SEQUENCE [LARGE SCALE GENOMIC DNA]</scope>
    <source>
        <strain evidence="3">Pd 1222</strain>
    </source>
</reference>
<keyword evidence="1" id="KW-0175">Coiled coil</keyword>
<dbReference type="OrthoDB" id="7756983at2"/>
<evidence type="ECO:0008006" key="4">
    <source>
        <dbReference type="Google" id="ProtNLM"/>
    </source>
</evidence>
<dbReference type="RefSeq" id="WP_011746719.1">
    <property type="nucleotide sequence ID" value="NC_008686.1"/>
</dbReference>
<protein>
    <recommendedName>
        <fullName evidence="4">Bacteriophage tail tape measure N-terminal domain-containing protein</fullName>
    </recommendedName>
</protein>
<dbReference type="KEGG" id="pde:Pden_0372"/>
<dbReference type="eggNOG" id="COG4678">
    <property type="taxonomic scope" value="Bacteria"/>
</dbReference>
<dbReference type="Gene3D" id="1.10.530.10">
    <property type="match status" value="1"/>
</dbReference>
<accession>A1AYZ2</accession>
<feature type="coiled-coil region" evidence="1">
    <location>
        <begin position="360"/>
        <end position="408"/>
    </location>
</feature>
<dbReference type="SUPFAM" id="SSF53955">
    <property type="entry name" value="Lysozyme-like"/>
    <property type="match status" value="1"/>
</dbReference>
<proteinExistence type="predicted"/>
<evidence type="ECO:0000313" key="3">
    <source>
        <dbReference type="Proteomes" id="UP000000361"/>
    </source>
</evidence>
<dbReference type="InterPro" id="IPR023346">
    <property type="entry name" value="Lysozyme-like_dom_sf"/>
</dbReference>
<dbReference type="EnsemblBacteria" id="ABL68486">
    <property type="protein sequence ID" value="ABL68486"/>
    <property type="gene ID" value="Pden_0372"/>
</dbReference>
<dbReference type="EMBL" id="CP000489">
    <property type="protein sequence ID" value="ABL68486.1"/>
    <property type="molecule type" value="Genomic_DNA"/>
</dbReference>
<dbReference type="Proteomes" id="UP000000361">
    <property type="component" value="Chromosome 1"/>
</dbReference>
<evidence type="ECO:0000313" key="2">
    <source>
        <dbReference type="EMBL" id="ABL68486.1"/>
    </source>
</evidence>
<dbReference type="STRING" id="318586.Pden_0372"/>
<gene>
    <name evidence="2" type="ordered locus">Pden_0372</name>
</gene>
<sequence>MANEPDLLISAGFSDAQLVKEADKVVEFYRKKGQEAQKAFQDSQGRVTNTQAARAHARELDRLAKSYDPVYRAAKRYEEELKRLDKALDVGAISQKRYADLVGQAARQMNLATGAIEQSSRKAAGGGNMLQQVGWQVGDFAVQVGAGTSAAQAFAQQAPQLLGAMGAWGALAGAGVAVAVPLGAALLKVAMDTETLAEKLDSLNDTTKAYTDAAEAAVEPISVLRQKYGELADEVQRANGTMAMLASIRAQSDLFGAARSLGRELGINLNPMDVPLQADGAINRDREYMAIQQRERAMERLRQRTGATADQADRLRMALNRTDSSNSLEAVVQDAANLLRIIAELSGNEGADTMFLGGWAQQVDAVMKSAQKQIEATNKAQNDLLNSYDENTQKLKKLADDRRLAEEMLAVALKDGKADQIEAYGRVIKAIDKEVQAVKQSIAEMDGTFEASVKRMQELAGGLGGTINDAIKQWTGLNLREWGQAGAAANKGILDLIAQRESRGDYNATLDDGRWTGGSRNLVNMTLKEIRALQEAMKTPENRALYGNGAGSSALGRYQIVGTTLDDLMKRLKLTGDELFTPELQDRLATELLRQIKPGDVEGIRKVWAGLENVPAPLIQQAWGQQSIPRVDAEIQKDLDKEIKDRERLAEQARRYGEQLAQNLLTEKESARLAAEQADQISAIKAQGLAPEDESRAIAAVTADIESQRVVLTLLADAKRRNVDLDAMLADGSMTYKQAIEALGEAKKADIIATNERAIAEGRLAETQQLMADAQQQTKQGLLDSIVAGESFADVLANVARMFAKAALEAALFNEGSWASGGGGKGLLGGLVNAIFKGWSVGGYTGPGGKHEPAGIVHKGEVVWSQDDVRRAGGVGVVEALRRSSRLPGLADGGAAGMPMMQLSQIPFGLAAQRGPAVNATFAPNISIAPGVTQAELAMTMAAAQREYEQKFLPMLQKHMPSYNERYT</sequence>
<keyword evidence="3" id="KW-1185">Reference proteome</keyword>
<name>A1AYZ2_PARDP</name>